<gene>
    <name evidence="2" type="ORF">CVT26_012564</name>
</gene>
<feature type="signal peptide" evidence="1">
    <location>
        <begin position="1"/>
        <end position="15"/>
    </location>
</feature>
<keyword evidence="3" id="KW-1185">Reference proteome</keyword>
<sequence>MNAVLISLFVRASSASSTSNSSRQLHVGAYTYAAHNASPHASLTTIHTRLPMTWTPNVVAAPQCPSYTFQLPPIHPRLKKFALLQIPDA</sequence>
<dbReference type="InParanoid" id="A0A409YPW1"/>
<reference evidence="2 3" key="1">
    <citation type="journal article" date="2018" name="Evol. Lett.">
        <title>Horizontal gene cluster transfer increased hallucinogenic mushroom diversity.</title>
        <authorList>
            <person name="Reynolds H.T."/>
            <person name="Vijayakumar V."/>
            <person name="Gluck-Thaler E."/>
            <person name="Korotkin H.B."/>
            <person name="Matheny P.B."/>
            <person name="Slot J.C."/>
        </authorList>
    </citation>
    <scope>NUCLEOTIDE SEQUENCE [LARGE SCALE GENOMIC DNA]</scope>
    <source>
        <strain evidence="2 3">SRW20</strain>
    </source>
</reference>
<proteinExistence type="predicted"/>
<evidence type="ECO:0000256" key="1">
    <source>
        <dbReference type="SAM" id="SignalP"/>
    </source>
</evidence>
<evidence type="ECO:0008006" key="4">
    <source>
        <dbReference type="Google" id="ProtNLM"/>
    </source>
</evidence>
<feature type="chain" id="PRO_5019284998" description="Secreted protein" evidence="1">
    <location>
        <begin position="16"/>
        <end position="89"/>
    </location>
</feature>
<comment type="caution">
    <text evidence="2">The sequence shown here is derived from an EMBL/GenBank/DDBJ whole genome shotgun (WGS) entry which is preliminary data.</text>
</comment>
<name>A0A409YPW1_9AGAR</name>
<organism evidence="2 3">
    <name type="scientific">Gymnopilus dilepis</name>
    <dbReference type="NCBI Taxonomy" id="231916"/>
    <lineage>
        <taxon>Eukaryota</taxon>
        <taxon>Fungi</taxon>
        <taxon>Dikarya</taxon>
        <taxon>Basidiomycota</taxon>
        <taxon>Agaricomycotina</taxon>
        <taxon>Agaricomycetes</taxon>
        <taxon>Agaricomycetidae</taxon>
        <taxon>Agaricales</taxon>
        <taxon>Agaricineae</taxon>
        <taxon>Hymenogastraceae</taxon>
        <taxon>Gymnopilus</taxon>
    </lineage>
</organism>
<protein>
    <recommendedName>
        <fullName evidence="4">Secreted protein</fullName>
    </recommendedName>
</protein>
<dbReference type="EMBL" id="NHYE01000530">
    <property type="protein sequence ID" value="PPR05045.1"/>
    <property type="molecule type" value="Genomic_DNA"/>
</dbReference>
<dbReference type="AlphaFoldDB" id="A0A409YPW1"/>
<accession>A0A409YPW1</accession>
<keyword evidence="1" id="KW-0732">Signal</keyword>
<dbReference type="Proteomes" id="UP000284706">
    <property type="component" value="Unassembled WGS sequence"/>
</dbReference>
<evidence type="ECO:0000313" key="3">
    <source>
        <dbReference type="Proteomes" id="UP000284706"/>
    </source>
</evidence>
<evidence type="ECO:0000313" key="2">
    <source>
        <dbReference type="EMBL" id="PPR05045.1"/>
    </source>
</evidence>